<dbReference type="AlphaFoldDB" id="A0A9W9LP06"/>
<keyword evidence="1" id="KW-0479">Metal-binding</keyword>
<dbReference type="RefSeq" id="XP_056543704.1">
    <property type="nucleotide sequence ID" value="XM_056688149.1"/>
</dbReference>
<comment type="caution">
    <text evidence="9">The sequence shown here is derived from an EMBL/GenBank/DDBJ whole genome shotgun (WGS) entry which is preliminary data.</text>
</comment>
<dbReference type="PROSITE" id="PS50048">
    <property type="entry name" value="ZN2_CY6_FUNGAL_2"/>
    <property type="match status" value="1"/>
</dbReference>
<protein>
    <recommendedName>
        <fullName evidence="8">Zn(2)-C6 fungal-type domain-containing protein</fullName>
    </recommendedName>
</protein>
<reference evidence="9" key="2">
    <citation type="journal article" date="2023" name="IMA Fungus">
        <title>Comparative genomic study of the Penicillium genus elucidates a diverse pangenome and 15 lateral gene transfer events.</title>
        <authorList>
            <person name="Petersen C."/>
            <person name="Sorensen T."/>
            <person name="Nielsen M.R."/>
            <person name="Sondergaard T.E."/>
            <person name="Sorensen J.L."/>
            <person name="Fitzpatrick D.A."/>
            <person name="Frisvad J.C."/>
            <person name="Nielsen K.L."/>
        </authorList>
    </citation>
    <scope>NUCLEOTIDE SEQUENCE</scope>
    <source>
        <strain evidence="9">IBT 26290</strain>
    </source>
</reference>
<evidence type="ECO:0000256" key="7">
    <source>
        <dbReference type="SAM" id="MobiDB-lite"/>
    </source>
</evidence>
<evidence type="ECO:0000256" key="6">
    <source>
        <dbReference type="ARBA" id="ARBA00023242"/>
    </source>
</evidence>
<evidence type="ECO:0000256" key="1">
    <source>
        <dbReference type="ARBA" id="ARBA00022723"/>
    </source>
</evidence>
<evidence type="ECO:0000256" key="2">
    <source>
        <dbReference type="ARBA" id="ARBA00022833"/>
    </source>
</evidence>
<accession>A0A9W9LP06</accession>
<evidence type="ECO:0000256" key="3">
    <source>
        <dbReference type="ARBA" id="ARBA00023015"/>
    </source>
</evidence>
<dbReference type="SMART" id="SM00066">
    <property type="entry name" value="GAL4"/>
    <property type="match status" value="1"/>
</dbReference>
<keyword evidence="2" id="KW-0862">Zinc</keyword>
<dbReference type="PANTHER" id="PTHR36206">
    <property type="entry name" value="ASPERCRYPTIN BIOSYNTHESIS CLUSTER-SPECIFIC TRANSCRIPTION REGULATOR ATNN-RELATED"/>
    <property type="match status" value="1"/>
</dbReference>
<keyword evidence="10" id="KW-1185">Reference proteome</keyword>
<dbReference type="GO" id="GO:0008270">
    <property type="term" value="F:zinc ion binding"/>
    <property type="evidence" value="ECO:0007669"/>
    <property type="project" value="InterPro"/>
</dbReference>
<evidence type="ECO:0000256" key="5">
    <source>
        <dbReference type="ARBA" id="ARBA00023163"/>
    </source>
</evidence>
<evidence type="ECO:0000256" key="4">
    <source>
        <dbReference type="ARBA" id="ARBA00023125"/>
    </source>
</evidence>
<organism evidence="9 10">
    <name type="scientific">Penicillium canariense</name>
    <dbReference type="NCBI Taxonomy" id="189055"/>
    <lineage>
        <taxon>Eukaryota</taxon>
        <taxon>Fungi</taxon>
        <taxon>Dikarya</taxon>
        <taxon>Ascomycota</taxon>
        <taxon>Pezizomycotina</taxon>
        <taxon>Eurotiomycetes</taxon>
        <taxon>Eurotiomycetidae</taxon>
        <taxon>Eurotiales</taxon>
        <taxon>Aspergillaceae</taxon>
        <taxon>Penicillium</taxon>
    </lineage>
</organism>
<feature type="domain" description="Zn(2)-C6 fungal-type" evidence="8">
    <location>
        <begin position="19"/>
        <end position="49"/>
    </location>
</feature>
<name>A0A9W9LP06_9EURO</name>
<sequence>MGAGTSNSRRIGQTKSRSGCKICKIRKVKCGEEKPACVRCSSTGRRCEYEENGTPPKAPSTPSSLIPSHTPSLSPNSGRRERRAFEYYFQHAAKYLAGGMNIDFWTDVVPQICRTEPAVWDAMIAISGLFEYPDQCTDFIFLKHSKQQSHHLNQAQQEALTWYSRSMSGIHSQIERGSADPYVALISCVLFICIETIQGRMEGALRLYKQGVTLILDLRTQVALGGVTATKTALLEHTIIPLFLRLGTISLTISGVQPSELFAFSEHGSSTKFTSIISARSTMTILATEVILFEREGTVHLRAVGGEAFIQPYMVAKKQCLQNRLDDWYRAYAYLCRNIQAGSASSSPLLSEPILLTYHAAASIMLSGSLTDLETVYDAHHADFVTIIEQADLVLGTSAGPDAHNHPLLLKWESASRSSSLQ</sequence>
<dbReference type="Proteomes" id="UP001149163">
    <property type="component" value="Unassembled WGS sequence"/>
</dbReference>
<evidence type="ECO:0000259" key="8">
    <source>
        <dbReference type="PROSITE" id="PS50048"/>
    </source>
</evidence>
<keyword evidence="5" id="KW-0804">Transcription</keyword>
<keyword evidence="6" id="KW-0539">Nucleus</keyword>
<dbReference type="PANTHER" id="PTHR36206:SF14">
    <property type="entry name" value="ZN(2)-C6 FUNGAL-TYPE DOMAIN-CONTAINING PROTEIN-RELATED"/>
    <property type="match status" value="1"/>
</dbReference>
<evidence type="ECO:0000313" key="9">
    <source>
        <dbReference type="EMBL" id="KAJ5167243.1"/>
    </source>
</evidence>
<dbReference type="GO" id="GO:0000981">
    <property type="term" value="F:DNA-binding transcription factor activity, RNA polymerase II-specific"/>
    <property type="evidence" value="ECO:0007669"/>
    <property type="project" value="InterPro"/>
</dbReference>
<evidence type="ECO:0000313" key="10">
    <source>
        <dbReference type="Proteomes" id="UP001149163"/>
    </source>
</evidence>
<keyword evidence="4" id="KW-0238">DNA-binding</keyword>
<feature type="region of interest" description="Disordered" evidence="7">
    <location>
        <begin position="46"/>
        <end position="78"/>
    </location>
</feature>
<reference evidence="9" key="1">
    <citation type="submission" date="2022-11" db="EMBL/GenBank/DDBJ databases">
        <authorList>
            <person name="Petersen C."/>
        </authorList>
    </citation>
    <scope>NUCLEOTIDE SEQUENCE</scope>
    <source>
        <strain evidence="9">IBT 26290</strain>
    </source>
</reference>
<dbReference type="InterPro" id="IPR052360">
    <property type="entry name" value="Transcr_Regulatory_Proteins"/>
</dbReference>
<dbReference type="OrthoDB" id="3145928at2759"/>
<dbReference type="GeneID" id="81427325"/>
<feature type="compositionally biased region" description="Polar residues" evidence="7">
    <location>
        <begin position="60"/>
        <end position="77"/>
    </location>
</feature>
<dbReference type="InterPro" id="IPR036864">
    <property type="entry name" value="Zn2-C6_fun-type_DNA-bd_sf"/>
</dbReference>
<dbReference type="CDD" id="cd00067">
    <property type="entry name" value="GAL4"/>
    <property type="match status" value="1"/>
</dbReference>
<keyword evidence="3" id="KW-0805">Transcription regulation</keyword>
<gene>
    <name evidence="9" type="ORF">N7482_006024</name>
</gene>
<dbReference type="Gene3D" id="4.10.240.10">
    <property type="entry name" value="Zn(2)-C6 fungal-type DNA-binding domain"/>
    <property type="match status" value="1"/>
</dbReference>
<dbReference type="SUPFAM" id="SSF57701">
    <property type="entry name" value="Zn2/Cys6 DNA-binding domain"/>
    <property type="match status" value="1"/>
</dbReference>
<dbReference type="InterPro" id="IPR001138">
    <property type="entry name" value="Zn2Cys6_DnaBD"/>
</dbReference>
<dbReference type="PROSITE" id="PS00463">
    <property type="entry name" value="ZN2_CY6_FUNGAL_1"/>
    <property type="match status" value="1"/>
</dbReference>
<dbReference type="EMBL" id="JAPQKN010000003">
    <property type="protein sequence ID" value="KAJ5167243.1"/>
    <property type="molecule type" value="Genomic_DNA"/>
</dbReference>
<dbReference type="GO" id="GO:0003677">
    <property type="term" value="F:DNA binding"/>
    <property type="evidence" value="ECO:0007669"/>
    <property type="project" value="UniProtKB-KW"/>
</dbReference>
<dbReference type="Pfam" id="PF00172">
    <property type="entry name" value="Zn_clus"/>
    <property type="match status" value="1"/>
</dbReference>
<proteinExistence type="predicted"/>